<feature type="region of interest" description="Disordered" evidence="2">
    <location>
        <begin position="180"/>
        <end position="213"/>
    </location>
</feature>
<name>F8PVL9_SERL3</name>
<gene>
    <name evidence="4" type="ORF">SERLA73DRAFT_152047</name>
</gene>
<evidence type="ECO:0000256" key="1">
    <source>
        <dbReference type="SAM" id="Coils"/>
    </source>
</evidence>
<dbReference type="OMA" id="ENMLAEC"/>
<dbReference type="AlphaFoldDB" id="F8PVL9"/>
<dbReference type="Pfam" id="PF20411">
    <property type="entry name" value="DUF6697"/>
    <property type="match status" value="1"/>
</dbReference>
<keyword evidence="1" id="KW-0175">Coiled coil</keyword>
<protein>
    <recommendedName>
        <fullName evidence="3">DUF6697 domain-containing protein</fullName>
    </recommendedName>
</protein>
<evidence type="ECO:0000259" key="3">
    <source>
        <dbReference type="Pfam" id="PF20411"/>
    </source>
</evidence>
<dbReference type="Proteomes" id="UP000008063">
    <property type="component" value="Unassembled WGS sequence"/>
</dbReference>
<keyword evidence="5" id="KW-1185">Reference proteome</keyword>
<organism evidence="5">
    <name type="scientific">Serpula lacrymans var. lacrymans (strain S7.3)</name>
    <name type="common">Dry rot fungus</name>
    <dbReference type="NCBI Taxonomy" id="936435"/>
    <lineage>
        <taxon>Eukaryota</taxon>
        <taxon>Fungi</taxon>
        <taxon>Dikarya</taxon>
        <taxon>Basidiomycota</taxon>
        <taxon>Agaricomycotina</taxon>
        <taxon>Agaricomycetes</taxon>
        <taxon>Agaricomycetidae</taxon>
        <taxon>Boletales</taxon>
        <taxon>Coniophorineae</taxon>
        <taxon>Serpulaceae</taxon>
        <taxon>Serpula</taxon>
    </lineage>
</organism>
<feature type="compositionally biased region" description="Basic and acidic residues" evidence="2">
    <location>
        <begin position="201"/>
        <end position="211"/>
    </location>
</feature>
<dbReference type="InterPro" id="IPR046520">
    <property type="entry name" value="DUF6697"/>
</dbReference>
<proteinExistence type="predicted"/>
<feature type="coiled-coil region" evidence="1">
    <location>
        <begin position="30"/>
        <end position="71"/>
    </location>
</feature>
<reference evidence="5" key="1">
    <citation type="journal article" date="2011" name="Science">
        <title>The plant cell wall-decomposing machinery underlies the functional diversity of forest fungi.</title>
        <authorList>
            <person name="Eastwood D.C."/>
            <person name="Floudas D."/>
            <person name="Binder M."/>
            <person name="Majcherczyk A."/>
            <person name="Schneider P."/>
            <person name="Aerts A."/>
            <person name="Asiegbu F.O."/>
            <person name="Baker S.E."/>
            <person name="Barry K."/>
            <person name="Bendiksby M."/>
            <person name="Blumentritt M."/>
            <person name="Coutinho P.M."/>
            <person name="Cullen D."/>
            <person name="de Vries R.P."/>
            <person name="Gathman A."/>
            <person name="Goodell B."/>
            <person name="Henrissat B."/>
            <person name="Ihrmark K."/>
            <person name="Kauserud H."/>
            <person name="Kohler A."/>
            <person name="LaButti K."/>
            <person name="Lapidus A."/>
            <person name="Lavin J.L."/>
            <person name="Lee Y.-H."/>
            <person name="Lindquist E."/>
            <person name="Lilly W."/>
            <person name="Lucas S."/>
            <person name="Morin E."/>
            <person name="Murat C."/>
            <person name="Oguiza J.A."/>
            <person name="Park J."/>
            <person name="Pisabarro A.G."/>
            <person name="Riley R."/>
            <person name="Rosling A."/>
            <person name="Salamov A."/>
            <person name="Schmidt O."/>
            <person name="Schmutz J."/>
            <person name="Skrede I."/>
            <person name="Stenlid J."/>
            <person name="Wiebenga A."/>
            <person name="Xie X."/>
            <person name="Kuees U."/>
            <person name="Hibbett D.S."/>
            <person name="Hoffmeister D."/>
            <person name="Hoegberg N."/>
            <person name="Martin F."/>
            <person name="Grigoriev I.V."/>
            <person name="Watkinson S.C."/>
        </authorList>
    </citation>
    <scope>NUCLEOTIDE SEQUENCE [LARGE SCALE GENOMIC DNA]</scope>
    <source>
        <strain evidence="5">strain S7.3</strain>
    </source>
</reference>
<evidence type="ECO:0000313" key="5">
    <source>
        <dbReference type="Proteomes" id="UP000008063"/>
    </source>
</evidence>
<dbReference type="InParanoid" id="F8PVL9"/>
<dbReference type="HOGENOM" id="CLU_799646_0_0_1"/>
<evidence type="ECO:0000313" key="4">
    <source>
        <dbReference type="EMBL" id="EGN99836.1"/>
    </source>
</evidence>
<dbReference type="EMBL" id="GL945479">
    <property type="protein sequence ID" value="EGN99836.1"/>
    <property type="molecule type" value="Genomic_DNA"/>
</dbReference>
<sequence length="347" mass="39337">MKSSRFPTQNQNAIMTRKHKKMKKFLNRRTAEMRKREEQLVQQVEKYQKENENMLAECASYKTEIVKLREALKLATGGNKKNFVKTESQISIEVDLGPAIKAEKKEEEDSKVKIDSLVGLLVPMKMDSNITNEVPNAESTPTVSNVPGRDTSIHQVPPSPQAFLDNSYSEDYQERVKMPVTSEDESSIVEHESGTPHVPRVKREPTPDDGQKNLVPVVVKSEDHSDESKHLAISLNRPLVEGIKNVFITGKNVIRQKFPYVTFKRSWNSQFPFTPGAHGVVFKTFEKYGDDVPVREPIDFIVAEKANHWQYCGTYDIKSTGGINPSHLGMFPPGLLTTWVKGLRRSQ</sequence>
<dbReference type="STRING" id="936435.F8PVL9"/>
<evidence type="ECO:0000256" key="2">
    <source>
        <dbReference type="SAM" id="MobiDB-lite"/>
    </source>
</evidence>
<accession>F8PVL9</accession>
<feature type="domain" description="DUF6697" evidence="3">
    <location>
        <begin position="257"/>
        <end position="345"/>
    </location>
</feature>